<accession>A0AAV3XLV6</accession>
<gene>
    <name evidence="1" type="ORF">MiSe_77380</name>
</gene>
<comment type="caution">
    <text evidence="1">The sequence shown here is derived from an EMBL/GenBank/DDBJ whole genome shotgun (WGS) entry which is preliminary data.</text>
</comment>
<evidence type="ECO:0000313" key="1">
    <source>
        <dbReference type="EMBL" id="GET42920.1"/>
    </source>
</evidence>
<organism evidence="1 2">
    <name type="scientific">Microseira wollei NIES-4236</name>
    <dbReference type="NCBI Taxonomy" id="2530354"/>
    <lineage>
        <taxon>Bacteria</taxon>
        <taxon>Bacillati</taxon>
        <taxon>Cyanobacteriota</taxon>
        <taxon>Cyanophyceae</taxon>
        <taxon>Oscillatoriophycideae</taxon>
        <taxon>Aerosakkonematales</taxon>
        <taxon>Aerosakkonemataceae</taxon>
        <taxon>Microseira</taxon>
    </lineage>
</organism>
<keyword evidence="2" id="KW-1185">Reference proteome</keyword>
<dbReference type="AlphaFoldDB" id="A0AAV3XLV6"/>
<protein>
    <submittedName>
        <fullName evidence="1">Uncharacterized protein</fullName>
    </submittedName>
</protein>
<evidence type="ECO:0000313" key="2">
    <source>
        <dbReference type="Proteomes" id="UP001050975"/>
    </source>
</evidence>
<name>A0AAV3XLV6_9CYAN</name>
<dbReference type="Proteomes" id="UP001050975">
    <property type="component" value="Unassembled WGS sequence"/>
</dbReference>
<sequence>MQLLPYDSFTIQSQDSLSDVIGRLEAQIEARKAFRSYFSRNHAPYEGRIDSAGFEIHRIIHLKNSGDW</sequence>
<proteinExistence type="predicted"/>
<reference evidence="1" key="1">
    <citation type="submission" date="2019-10" db="EMBL/GenBank/DDBJ databases">
        <title>Draft genome sequece of Microseira wollei NIES-4236.</title>
        <authorList>
            <person name="Yamaguchi H."/>
            <person name="Suzuki S."/>
            <person name="Kawachi M."/>
        </authorList>
    </citation>
    <scope>NUCLEOTIDE SEQUENCE</scope>
    <source>
        <strain evidence="1">NIES-4236</strain>
    </source>
</reference>
<dbReference type="EMBL" id="BLAY01000189">
    <property type="protein sequence ID" value="GET42920.1"/>
    <property type="molecule type" value="Genomic_DNA"/>
</dbReference>